<evidence type="ECO:0000313" key="2">
    <source>
        <dbReference type="EMBL" id="KAK8144215.1"/>
    </source>
</evidence>
<feature type="compositionally biased region" description="Polar residues" evidence="1">
    <location>
        <begin position="247"/>
        <end position="265"/>
    </location>
</feature>
<evidence type="ECO:0000256" key="1">
    <source>
        <dbReference type="SAM" id="MobiDB-lite"/>
    </source>
</evidence>
<dbReference type="AlphaFoldDB" id="A0AAW0RQ35"/>
<evidence type="ECO:0000313" key="3">
    <source>
        <dbReference type="Proteomes" id="UP001397290"/>
    </source>
</evidence>
<dbReference type="Proteomes" id="UP001397290">
    <property type="component" value="Unassembled WGS sequence"/>
</dbReference>
<sequence>MKHQMCCVSLLAYLEGLHRLTFPDTHAFSLSSFERRVAAIERAVGGITAPPPHEAYSWNGIVWRLWRADLKTRGVADPELDLDLCGMAGMLDADYTTENLRRVVDRLGYDLPEIRCPREEDAAVAAVAAATLGEDCEACLLAVVQKLAYVGGRLGQRPPMEPLSRGTIYAFAAWLGEGFGLYGTAPTSRPEAPIWSTSSNAGRATAARGDIAREQACPNSACNGRCAAAGPEYAPTGWTESREPVSSHPQATAFNERNPPRTTFHQGDPRRRAAFGQDMDHGTAFHQSNPRETALDPNGNYQEPFNQHNPQAGAFDFNFPPTTRFDHDSRPGQAADTDIPRDAGLGSNVYGRVAFDPDSPHRPGFAPPASVSAAPANRAPTPSRPASAGSDNGGPSVPVAAAQRPRGCRPRRVMGLLRVKKLGRK</sequence>
<dbReference type="EMBL" id="JAAHCF010000413">
    <property type="protein sequence ID" value="KAK8144215.1"/>
    <property type="molecule type" value="Genomic_DNA"/>
</dbReference>
<comment type="caution">
    <text evidence="2">The sequence shown here is derived from an EMBL/GenBank/DDBJ whole genome shotgun (WGS) entry which is preliminary data.</text>
</comment>
<keyword evidence="3" id="KW-1185">Reference proteome</keyword>
<feature type="compositionally biased region" description="Low complexity" evidence="1">
    <location>
        <begin position="367"/>
        <end position="380"/>
    </location>
</feature>
<accession>A0AAW0RQ35</accession>
<protein>
    <submittedName>
        <fullName evidence="2">Uncharacterized protein</fullName>
    </submittedName>
</protein>
<name>A0AAW0RQ35_9HYPO</name>
<feature type="compositionally biased region" description="Basic residues" evidence="1">
    <location>
        <begin position="406"/>
        <end position="425"/>
    </location>
</feature>
<feature type="region of interest" description="Disordered" evidence="1">
    <location>
        <begin position="237"/>
        <end position="425"/>
    </location>
</feature>
<gene>
    <name evidence="2" type="ORF">G3M48_006146</name>
</gene>
<proteinExistence type="predicted"/>
<feature type="compositionally biased region" description="Polar residues" evidence="1">
    <location>
        <begin position="299"/>
        <end position="310"/>
    </location>
</feature>
<organism evidence="2 3">
    <name type="scientific">Beauveria asiatica</name>
    <dbReference type="NCBI Taxonomy" id="1069075"/>
    <lineage>
        <taxon>Eukaryota</taxon>
        <taxon>Fungi</taxon>
        <taxon>Dikarya</taxon>
        <taxon>Ascomycota</taxon>
        <taxon>Pezizomycotina</taxon>
        <taxon>Sordariomycetes</taxon>
        <taxon>Hypocreomycetidae</taxon>
        <taxon>Hypocreales</taxon>
        <taxon>Cordycipitaceae</taxon>
        <taxon>Beauveria</taxon>
    </lineage>
</organism>
<reference evidence="2 3" key="1">
    <citation type="submission" date="2020-02" db="EMBL/GenBank/DDBJ databases">
        <title>Comparative genomics of the hypocrealean fungal genus Beauvera.</title>
        <authorList>
            <person name="Showalter D.N."/>
            <person name="Bushley K.E."/>
            <person name="Rehner S.A."/>
        </authorList>
    </citation>
    <scope>NUCLEOTIDE SEQUENCE [LARGE SCALE GENOMIC DNA]</scope>
    <source>
        <strain evidence="2 3">ARSEF4384</strain>
    </source>
</reference>